<evidence type="ECO:0000313" key="3">
    <source>
        <dbReference type="Proteomes" id="UP000184339"/>
    </source>
</evidence>
<dbReference type="RefSeq" id="WP_072789828.1">
    <property type="nucleotide sequence ID" value="NZ_FRCX01000018.1"/>
</dbReference>
<dbReference type="Proteomes" id="UP000184339">
    <property type="component" value="Unassembled WGS sequence"/>
</dbReference>
<keyword evidence="3" id="KW-1185">Reference proteome</keyword>
<evidence type="ECO:0000313" key="2">
    <source>
        <dbReference type="EMBL" id="SHN43681.1"/>
    </source>
</evidence>
<evidence type="ECO:0000259" key="1">
    <source>
        <dbReference type="Pfam" id="PF15579"/>
    </source>
</evidence>
<feature type="domain" description="Immunity protein 52" evidence="1">
    <location>
        <begin position="120"/>
        <end position="233"/>
    </location>
</feature>
<name>A0A1M7RBU7_9BURK</name>
<gene>
    <name evidence="2" type="ORF">SAMN05192549_11826</name>
</gene>
<organism evidence="2 3">
    <name type="scientific">Duganella sacchari</name>
    <dbReference type="NCBI Taxonomy" id="551987"/>
    <lineage>
        <taxon>Bacteria</taxon>
        <taxon>Pseudomonadati</taxon>
        <taxon>Pseudomonadota</taxon>
        <taxon>Betaproteobacteria</taxon>
        <taxon>Burkholderiales</taxon>
        <taxon>Oxalobacteraceae</taxon>
        <taxon>Telluria group</taxon>
        <taxon>Duganella</taxon>
    </lineage>
</organism>
<sequence length="243" mass="26707">MSLYLAVSANFRTGTSLPSIDDQYNDLWKLAKSLETVGQPINGWFPPADTEANSLLNQAFFPSGVSPAALALAKIDKGSRASDLRTLGVWNGKDDEGAIAYTATYNTSRIPSDLDFSADAVTEFIDYRNVVTLVKAVITIWNPMLVKVAPSGYSKHRIFPDRPPVGWMIYLPFEVSAKQVPEAAQIVPIMAADGKKHQGTLIITTTDTFDVDNSDHVKKANAIETRLVDQDLLPTLREFVTKF</sequence>
<dbReference type="AlphaFoldDB" id="A0A1M7RBU7"/>
<protein>
    <submittedName>
        <fullName evidence="2">Immunity protein 52</fullName>
    </submittedName>
</protein>
<proteinExistence type="predicted"/>
<dbReference type="EMBL" id="FRCX01000018">
    <property type="protein sequence ID" value="SHN43681.1"/>
    <property type="molecule type" value="Genomic_DNA"/>
</dbReference>
<accession>A0A1M7RBU7</accession>
<reference evidence="3" key="1">
    <citation type="submission" date="2016-11" db="EMBL/GenBank/DDBJ databases">
        <authorList>
            <person name="Varghese N."/>
            <person name="Submissions S."/>
        </authorList>
    </citation>
    <scope>NUCLEOTIDE SEQUENCE [LARGE SCALE GENOMIC DNA]</scope>
    <source>
        <strain evidence="3">Sac-22</strain>
    </source>
</reference>
<dbReference type="STRING" id="551987.SAMN05192549_11826"/>
<dbReference type="OrthoDB" id="8718152at2"/>
<dbReference type="InterPro" id="IPR028969">
    <property type="entry name" value="Imm52"/>
</dbReference>
<dbReference type="Pfam" id="PF15579">
    <property type="entry name" value="Imm52"/>
    <property type="match status" value="1"/>
</dbReference>